<keyword evidence="2" id="KW-1185">Reference proteome</keyword>
<gene>
    <name evidence="1" type="ORF">INT48_000256</name>
</gene>
<protein>
    <submittedName>
        <fullName evidence="1">Uncharacterized protein</fullName>
    </submittedName>
</protein>
<evidence type="ECO:0000313" key="1">
    <source>
        <dbReference type="EMBL" id="KAG2235014.1"/>
    </source>
</evidence>
<reference evidence="1" key="1">
    <citation type="submission" date="2021-01" db="EMBL/GenBank/DDBJ databases">
        <title>Metabolic potential, ecology and presence of endohyphal bacteria is reflected in genomic diversity of Mucoromycotina.</title>
        <authorList>
            <person name="Muszewska A."/>
            <person name="Okrasinska A."/>
            <person name="Steczkiewicz K."/>
            <person name="Drgas O."/>
            <person name="Orlowska M."/>
            <person name="Perlinska-Lenart U."/>
            <person name="Aleksandrzak-Piekarczyk T."/>
            <person name="Szatraj K."/>
            <person name="Zielenkiewicz U."/>
            <person name="Pilsyk S."/>
            <person name="Malc E."/>
            <person name="Mieczkowski P."/>
            <person name="Kruszewska J.S."/>
            <person name="Biernat P."/>
            <person name="Pawlowska J."/>
        </authorList>
    </citation>
    <scope>NUCLEOTIDE SEQUENCE</scope>
    <source>
        <strain evidence="1">WA0000018081</strain>
    </source>
</reference>
<proteinExistence type="predicted"/>
<dbReference type="Proteomes" id="UP000613177">
    <property type="component" value="Unassembled WGS sequence"/>
</dbReference>
<name>A0A8H7W1H2_9FUNG</name>
<dbReference type="EMBL" id="JAEPRE010000041">
    <property type="protein sequence ID" value="KAG2235014.1"/>
    <property type="molecule type" value="Genomic_DNA"/>
</dbReference>
<sequence>MDPYDPIWKSYFTPSELLEISSYKSKALEDFPEDLSIYLNSYDKEWESAVDLYNFADGHRHDLIKESERKWIKESILGVSALFLDDEAIALTDFSESDLLHSVWRFIYRAFFSSPVKAMLGERCSVAVAMGRNEDRSLEDLEKRERKSVGSKVDILFKAGVHELGSREAEKSNIVPIDDKYLNDGLMKLPKTLRDMLSMLVEVNPEKTNSLVTVGFLLMGLEMEVIFMDVPVGHSIARVSKSHKFGFPVSHSTITIDFIPLLEITWKGKKMMERTILALNDRKRKAATMMLPAGVVNEATLSFSFVRSRFKQVQHKNSVYMSR</sequence>
<comment type="caution">
    <text evidence="1">The sequence shown here is derived from an EMBL/GenBank/DDBJ whole genome shotgun (WGS) entry which is preliminary data.</text>
</comment>
<evidence type="ECO:0000313" key="2">
    <source>
        <dbReference type="Proteomes" id="UP000613177"/>
    </source>
</evidence>
<organism evidence="1 2">
    <name type="scientific">Thamnidium elegans</name>
    <dbReference type="NCBI Taxonomy" id="101142"/>
    <lineage>
        <taxon>Eukaryota</taxon>
        <taxon>Fungi</taxon>
        <taxon>Fungi incertae sedis</taxon>
        <taxon>Mucoromycota</taxon>
        <taxon>Mucoromycotina</taxon>
        <taxon>Mucoromycetes</taxon>
        <taxon>Mucorales</taxon>
        <taxon>Mucorineae</taxon>
        <taxon>Mucoraceae</taxon>
        <taxon>Thamnidium</taxon>
    </lineage>
</organism>
<dbReference type="AlphaFoldDB" id="A0A8H7W1H2"/>
<accession>A0A8H7W1H2</accession>